<comment type="caution">
    <text evidence="9">The sequence shown here is derived from an EMBL/GenBank/DDBJ whole genome shotgun (WGS) entry which is preliminary data.</text>
</comment>
<dbReference type="EMBL" id="VLKF01000001">
    <property type="protein sequence ID" value="TWH73822.1"/>
    <property type="molecule type" value="Genomic_DNA"/>
</dbReference>
<dbReference type="EC" id="1.5.1.3" evidence="3"/>
<evidence type="ECO:0000256" key="3">
    <source>
        <dbReference type="ARBA" id="ARBA00012856"/>
    </source>
</evidence>
<dbReference type="InterPro" id="IPR024072">
    <property type="entry name" value="DHFR-like_dom_sf"/>
</dbReference>
<dbReference type="RefSeq" id="WP_228394953.1">
    <property type="nucleotide sequence ID" value="NZ_ML762481.1"/>
</dbReference>
<proteinExistence type="inferred from homology"/>
<evidence type="ECO:0000313" key="9">
    <source>
        <dbReference type="EMBL" id="TWH73822.1"/>
    </source>
</evidence>
<dbReference type="PROSITE" id="PS00075">
    <property type="entry name" value="DHFR_1"/>
    <property type="match status" value="1"/>
</dbReference>
<dbReference type="PANTHER" id="PTHR48069">
    <property type="entry name" value="DIHYDROFOLATE REDUCTASE"/>
    <property type="match status" value="1"/>
</dbReference>
<dbReference type="GO" id="GO:0006730">
    <property type="term" value="P:one-carbon metabolic process"/>
    <property type="evidence" value="ECO:0007669"/>
    <property type="project" value="UniProtKB-KW"/>
</dbReference>
<evidence type="ECO:0000256" key="1">
    <source>
        <dbReference type="ARBA" id="ARBA00004903"/>
    </source>
</evidence>
<dbReference type="UniPathway" id="UPA00077">
    <property type="reaction ID" value="UER00158"/>
</dbReference>
<dbReference type="PRINTS" id="PR00070">
    <property type="entry name" value="DHFR"/>
</dbReference>
<feature type="domain" description="DHFR" evidence="8">
    <location>
        <begin position="9"/>
        <end position="168"/>
    </location>
</feature>
<keyword evidence="5" id="KW-0521">NADP</keyword>
<comment type="similarity">
    <text evidence="2 7">Belongs to the dihydrofolate reductase family.</text>
</comment>
<dbReference type="Proteomes" id="UP000321490">
    <property type="component" value="Unassembled WGS sequence"/>
</dbReference>
<evidence type="ECO:0000256" key="5">
    <source>
        <dbReference type="ARBA" id="ARBA00022857"/>
    </source>
</evidence>
<dbReference type="GO" id="GO:0004146">
    <property type="term" value="F:dihydrofolate reductase activity"/>
    <property type="evidence" value="ECO:0007669"/>
    <property type="project" value="UniProtKB-EC"/>
</dbReference>
<dbReference type="GO" id="GO:0046655">
    <property type="term" value="P:folic acid metabolic process"/>
    <property type="evidence" value="ECO:0007669"/>
    <property type="project" value="TreeGrafter"/>
</dbReference>
<keyword evidence="6" id="KW-0560">Oxidoreductase</keyword>
<dbReference type="GO" id="GO:0005829">
    <property type="term" value="C:cytosol"/>
    <property type="evidence" value="ECO:0007669"/>
    <property type="project" value="TreeGrafter"/>
</dbReference>
<keyword evidence="10" id="KW-1185">Reference proteome</keyword>
<evidence type="ECO:0000256" key="7">
    <source>
        <dbReference type="RuleBase" id="RU004474"/>
    </source>
</evidence>
<dbReference type="InterPro" id="IPR001796">
    <property type="entry name" value="DHFR_dom"/>
</dbReference>
<reference evidence="9 10" key="1">
    <citation type="submission" date="2019-07" db="EMBL/GenBank/DDBJ databases">
        <title>R&amp;d 2014.</title>
        <authorList>
            <person name="Klenk H.-P."/>
        </authorList>
    </citation>
    <scope>NUCLEOTIDE SEQUENCE [LARGE SCALE GENOMIC DNA]</scope>
    <source>
        <strain evidence="9 10">DSM 45764</strain>
    </source>
</reference>
<comment type="pathway">
    <text evidence="1">Cofactor biosynthesis; tetrahydrofolate biosynthesis; 5,6,7,8-tetrahydrofolate from 7,8-dihydrofolate: step 1/1.</text>
</comment>
<evidence type="ECO:0000259" key="8">
    <source>
        <dbReference type="PROSITE" id="PS51330"/>
    </source>
</evidence>
<dbReference type="InterPro" id="IPR017925">
    <property type="entry name" value="DHFR_CS"/>
</dbReference>
<dbReference type="SUPFAM" id="SSF53597">
    <property type="entry name" value="Dihydrofolate reductase-like"/>
    <property type="match status" value="1"/>
</dbReference>
<evidence type="ECO:0000256" key="4">
    <source>
        <dbReference type="ARBA" id="ARBA00022563"/>
    </source>
</evidence>
<dbReference type="PANTHER" id="PTHR48069:SF3">
    <property type="entry name" value="DIHYDROFOLATE REDUCTASE"/>
    <property type="match status" value="1"/>
</dbReference>
<dbReference type="Gene3D" id="3.40.430.10">
    <property type="entry name" value="Dihydrofolate Reductase, subunit A"/>
    <property type="match status" value="1"/>
</dbReference>
<evidence type="ECO:0000256" key="6">
    <source>
        <dbReference type="ARBA" id="ARBA00023002"/>
    </source>
</evidence>
<dbReference type="GO" id="GO:0046654">
    <property type="term" value="P:tetrahydrofolate biosynthetic process"/>
    <property type="evidence" value="ECO:0007669"/>
    <property type="project" value="UniProtKB-UniPathway"/>
</dbReference>
<evidence type="ECO:0000313" key="10">
    <source>
        <dbReference type="Proteomes" id="UP000321490"/>
    </source>
</evidence>
<keyword evidence="4" id="KW-0554">One-carbon metabolism</keyword>
<dbReference type="AlphaFoldDB" id="A0A562ISD6"/>
<dbReference type="GO" id="GO:0050661">
    <property type="term" value="F:NADP binding"/>
    <property type="evidence" value="ECO:0007669"/>
    <property type="project" value="InterPro"/>
</dbReference>
<protein>
    <recommendedName>
        <fullName evidence="3">dihydrofolate reductase</fullName>
        <ecNumber evidence="3">1.5.1.3</ecNumber>
    </recommendedName>
</protein>
<dbReference type="InterPro" id="IPR012259">
    <property type="entry name" value="DHFR"/>
</dbReference>
<accession>A0A562ISD6</accession>
<organism evidence="9 10">
    <name type="scientific">Modestobacter roseus</name>
    <dbReference type="NCBI Taxonomy" id="1181884"/>
    <lineage>
        <taxon>Bacteria</taxon>
        <taxon>Bacillati</taxon>
        <taxon>Actinomycetota</taxon>
        <taxon>Actinomycetes</taxon>
        <taxon>Geodermatophilales</taxon>
        <taxon>Geodermatophilaceae</taxon>
        <taxon>Modestobacter</taxon>
    </lineage>
</organism>
<dbReference type="CDD" id="cd00209">
    <property type="entry name" value="DHFR"/>
    <property type="match status" value="1"/>
</dbReference>
<sequence length="201" mass="21213">MAAATTTGTLRMVWAQTTEGVIGADGALPWHLPEDLRLFKALTLGSTVVMGRRTWESLPPRYRPLPGRRNVVLSTALDPAEVGVPVVRSVADVLARDDDRWVIGGGAVYAAFAPHATEVVVTEVDAQLPGDTWAPPLGPEWEPAVQQPAGGWATSSGGLRFRVSSWRRGAAPAGPVPGVLAEHARRWAAAGRSDGDVGTGR</sequence>
<dbReference type="Pfam" id="PF00186">
    <property type="entry name" value="DHFR_1"/>
    <property type="match status" value="1"/>
</dbReference>
<name>A0A562ISD6_9ACTN</name>
<dbReference type="PROSITE" id="PS51330">
    <property type="entry name" value="DHFR_2"/>
    <property type="match status" value="1"/>
</dbReference>
<dbReference type="GO" id="GO:0046452">
    <property type="term" value="P:dihydrofolate metabolic process"/>
    <property type="evidence" value="ECO:0007669"/>
    <property type="project" value="TreeGrafter"/>
</dbReference>
<evidence type="ECO:0000256" key="2">
    <source>
        <dbReference type="ARBA" id="ARBA00009539"/>
    </source>
</evidence>
<gene>
    <name evidence="9" type="ORF">JD78_02346</name>
</gene>